<evidence type="ECO:0000256" key="5">
    <source>
        <dbReference type="ARBA" id="ARBA00010879"/>
    </source>
</evidence>
<dbReference type="GO" id="GO:0006310">
    <property type="term" value="P:DNA recombination"/>
    <property type="evidence" value="ECO:0007669"/>
    <property type="project" value="UniProtKB-KW"/>
</dbReference>
<dbReference type="InterPro" id="IPR051320">
    <property type="entry name" value="Viral_Replic_Matur_Polypro"/>
</dbReference>
<dbReference type="FunFam" id="3.60.130.10:FF:000001">
    <property type="entry name" value="Trimethyllysine dioxygenase, mitochondrial"/>
    <property type="match status" value="1"/>
</dbReference>
<protein>
    <recommendedName>
        <fullName evidence="6">ribonuclease H</fullName>
        <ecNumber evidence="6">3.1.26.4</ecNumber>
    </recommendedName>
</protein>
<keyword evidence="22" id="KW-0175">Coiled coil</keyword>
<dbReference type="Gene3D" id="3.10.10.10">
    <property type="entry name" value="HIV Type 1 Reverse Transcriptase, subunit A, domain 1"/>
    <property type="match status" value="1"/>
</dbReference>
<dbReference type="InterPro" id="IPR012337">
    <property type="entry name" value="RNaseH-like_sf"/>
</dbReference>
<evidence type="ECO:0000256" key="7">
    <source>
        <dbReference type="ARBA" id="ARBA00022679"/>
    </source>
</evidence>
<keyword evidence="7" id="KW-0808">Transferase</keyword>
<evidence type="ECO:0000256" key="14">
    <source>
        <dbReference type="ARBA" id="ARBA00022873"/>
    </source>
</evidence>
<dbReference type="Pfam" id="PF00078">
    <property type="entry name" value="RVT_1"/>
    <property type="match status" value="1"/>
</dbReference>
<evidence type="ECO:0000259" key="23">
    <source>
        <dbReference type="PROSITE" id="PS50878"/>
    </source>
</evidence>
<dbReference type="GO" id="GO:0004523">
    <property type="term" value="F:RNA-DNA hybrid ribonuclease activity"/>
    <property type="evidence" value="ECO:0007669"/>
    <property type="project" value="UniProtKB-EC"/>
</dbReference>
<dbReference type="GO" id="GO:0046872">
    <property type="term" value="F:metal ion binding"/>
    <property type="evidence" value="ECO:0007669"/>
    <property type="project" value="UniProtKB-KW"/>
</dbReference>
<keyword evidence="14" id="KW-0124">Carnitine biosynthesis</keyword>
<dbReference type="PROSITE" id="PS00141">
    <property type="entry name" value="ASP_PROTEASE"/>
    <property type="match status" value="1"/>
</dbReference>
<dbReference type="Gene3D" id="3.30.2020.30">
    <property type="match status" value="1"/>
</dbReference>
<dbReference type="InterPro" id="IPR002156">
    <property type="entry name" value="RNaseH_domain"/>
</dbReference>
<evidence type="ECO:0000256" key="20">
    <source>
        <dbReference type="ARBA" id="ARBA00023004"/>
    </source>
</evidence>
<keyword evidence="13" id="KW-0460">Magnesium</keyword>
<evidence type="ECO:0000313" key="26">
    <source>
        <dbReference type="EMBL" id="RMB97854.1"/>
    </source>
</evidence>
<dbReference type="GO" id="GO:0045329">
    <property type="term" value="P:carnitine biosynthetic process"/>
    <property type="evidence" value="ECO:0007669"/>
    <property type="project" value="UniProtKB-UniPathway"/>
</dbReference>
<evidence type="ECO:0000256" key="22">
    <source>
        <dbReference type="SAM" id="Coils"/>
    </source>
</evidence>
<dbReference type="GO" id="GO:0004190">
    <property type="term" value="F:aspartic-type endopeptidase activity"/>
    <property type="evidence" value="ECO:0007669"/>
    <property type="project" value="InterPro"/>
</dbReference>
<evidence type="ECO:0000256" key="1">
    <source>
        <dbReference type="ARBA" id="ARBA00001954"/>
    </source>
</evidence>
<evidence type="ECO:0000256" key="17">
    <source>
        <dbReference type="ARBA" id="ARBA00022918"/>
    </source>
</evidence>
<evidence type="ECO:0000259" key="25">
    <source>
        <dbReference type="PROSITE" id="PS50994"/>
    </source>
</evidence>
<dbReference type="GO" id="GO:0015074">
    <property type="term" value="P:DNA integration"/>
    <property type="evidence" value="ECO:0007669"/>
    <property type="project" value="UniProtKB-KW"/>
</dbReference>
<dbReference type="GO" id="GO:0006508">
    <property type="term" value="P:proteolysis"/>
    <property type="evidence" value="ECO:0007669"/>
    <property type="project" value="InterPro"/>
</dbReference>
<dbReference type="GO" id="GO:0003964">
    <property type="term" value="F:RNA-directed DNA polymerase activity"/>
    <property type="evidence" value="ECO:0007669"/>
    <property type="project" value="UniProtKB-KW"/>
</dbReference>
<dbReference type="InterPro" id="IPR043128">
    <property type="entry name" value="Rev_trsase/Diguanyl_cyclase"/>
</dbReference>
<accession>A0A3M0JAJ2</accession>
<dbReference type="FunFam" id="3.30.70.270:FF:000020">
    <property type="entry name" value="Transposon Tf2-6 polyprotein-like Protein"/>
    <property type="match status" value="1"/>
</dbReference>
<dbReference type="CDD" id="cd00250">
    <property type="entry name" value="CAS_like"/>
    <property type="match status" value="1"/>
</dbReference>
<sequence length="1686" mass="191122">MLPTTQQLNMSPGIQRLETLDEGHFVCVKWEDGSESSYPCVWLRDNCQCPLCFLPSAGARRLLFEDLDVNIVVKKVVLADRKKISITWPDEHTSEYEAEWLKKRCFSEEARAVMRADLFLPECQYWGSDLQLPKIPFEEIMCNDESAYKWLCTLKKVGIVLLTGAAARQGELIRLGHRIGFLRLTFYGPTWQVQDKADANNVAYTTGRLCFHTDYPVLQHPPGVQFLHCIKQTAAGGESEVVDGFHVSNKLKKQNPEAYQILSSTAVDYIDVGVDYCDFAVHCKQRIIDTDSRGQTIRINYNNATRDTVFDIPVEKVRPFYAALKEFNDLLNSAEHKFAYKLKPVFQIGIKLLDITQSERQIVKAGTKMAEEDLRGLRKDYRRQPDESIISWLVRLWDAAGEATILDGTEARHLGSLSHDPVIDQEMMREASPCSLWIRVLGSVAERYLCADDLYMQQTPWKTIEQGIQRLREMAVAEMVFSDDINTRNPDLVSCTSVMWRKLIRLGPLEYASALAVMKREDMEETVLDMAKKLRAYADAVHGPTHARIAAVETRLQKLEDKIDENHKKLREEIREDLLQISAVQIRGSGTQCRRSPARERGYTPRAELWFFLRDCGENMNRWDGKSTAALAQRVEARENRVFWTVWIRWPGTSEPQKYEALVDTGAQCTLLPSRHVGEESVSIAGVTGGSQEFTLVEADVSLTGNEWKRHPIVTGPEAPCILGIDFLRNGYFKDPKGFRWAFGIAAVETEGVKQLNTLPGLSENPSAVGLLKVEEQQVPIATSIVHRRQYRTTRDAVIPIHKMIRELESQGVVSKTHSPFNSPIWPVRKSDGEWRLTVDYRALNEVTPPLSAAVPDMLELQYELESKAAKWYATIDIANAFFSIPLAAECRPQFAFTWRGVQYTWNRLPQGWKHSPTICHGLIQAALEKGEAPEHLQYIDDIIVWGNTAAEVFEKGKKIIQILLEAGFAIKKSKVKGPAHEIQFLGIKWQDGRRQIPTEVINKITAMSPPTNKKETQAFLGAIGFWRMHIPEYSQIVSPLYLVTRKKNDFHWGPEQQQAFAQIKQEITHAVALGPVRTGPEVKNVLYSAAGNNGLSWSLWQKVPGETRGRPLGFWSRSYRGSEANYTPTEKEILAAYEGVQAASEVIGTETQLLLAPRLPVLGWMFKGEVPSTHHATDATWSKWIALITQRARMGKLNRPGILEIITNWPEGENFGLTDEEQEQVTRAEEAPPYNQLPAEETHYALFTDGSCRIVGMNRKWKAAVWSPTRQVAEATEGEGGSSQLAELKAVQLALDIAEREGWPRLYLYTDSWMVANALWGWLKRWKEANWQRGGKPIWAAKEWKDIATRVERLPVKVRHVDAHIPKSRANEEHRNNEQVDRAAKIEVSKIDLDWEHKGELFLARWAHDASGHQGRDATYKWARDRGVDLTMDSISQVIHDCETCAAIKQAKRVKPLWYGGRWSKYKYGEAWQIDYITLPQTRQGKRYVLTMVEATTGWLETYPVPHATARNTILGLEKQVLWRHGTPERIESDNGTHFKNSLINTWAREHGIEWVYHIPYHAPAAGKVERHNALLKTQLKALGGGSFKNWEQHLAKATWLVNTRGSTNRAGPAQAEPLHTIDGDKVPVVHARGLLGKTVWIKSASSSDKPIRGVVFAQGPGCTWWIMQKDGTTRCVPQGDLIVG</sequence>
<dbReference type="EC" id="3.1.26.4" evidence="6"/>
<keyword evidence="27" id="KW-1185">Reference proteome</keyword>
<dbReference type="GO" id="GO:0016706">
    <property type="term" value="F:2-oxoglutarate-dependent dioxygenase activity"/>
    <property type="evidence" value="ECO:0007669"/>
    <property type="project" value="UniProtKB-ARBA"/>
</dbReference>
<gene>
    <name evidence="26" type="ORF">DUI87_25332</name>
</gene>
<keyword evidence="18" id="KW-0223">Dioxygenase</keyword>
<dbReference type="SUPFAM" id="SSF50630">
    <property type="entry name" value="Acid proteases"/>
    <property type="match status" value="1"/>
</dbReference>
<proteinExistence type="inferred from homology"/>
<dbReference type="PROSITE" id="PS50878">
    <property type="entry name" value="RT_POL"/>
    <property type="match status" value="1"/>
</dbReference>
<dbReference type="InterPro" id="IPR042098">
    <property type="entry name" value="TauD-like_sf"/>
</dbReference>
<evidence type="ECO:0000256" key="6">
    <source>
        <dbReference type="ARBA" id="ARBA00012180"/>
    </source>
</evidence>
<dbReference type="Gene3D" id="3.30.420.10">
    <property type="entry name" value="Ribonuclease H-like superfamily/Ribonuclease H"/>
    <property type="match status" value="2"/>
</dbReference>
<keyword evidence="9" id="KW-0540">Nuclease</keyword>
<dbReference type="PANTHER" id="PTHR33064:SF29">
    <property type="entry name" value="PEPTIDASE A2 DOMAIN-CONTAINING PROTEIN-RELATED"/>
    <property type="match status" value="1"/>
</dbReference>
<dbReference type="InterPro" id="IPR001969">
    <property type="entry name" value="Aspartic_peptidase_AS"/>
</dbReference>
<evidence type="ECO:0000256" key="8">
    <source>
        <dbReference type="ARBA" id="ARBA00022695"/>
    </source>
</evidence>
<evidence type="ECO:0000256" key="9">
    <source>
        <dbReference type="ARBA" id="ARBA00022722"/>
    </source>
</evidence>
<feature type="domain" description="Integrase catalytic" evidence="25">
    <location>
        <begin position="1453"/>
        <end position="1624"/>
    </location>
</feature>
<dbReference type="STRING" id="333673.A0A3M0JAJ2"/>
<evidence type="ECO:0000256" key="12">
    <source>
        <dbReference type="ARBA" id="ARBA00022801"/>
    </source>
</evidence>
<dbReference type="InterPro" id="IPR036397">
    <property type="entry name" value="RNaseH_sf"/>
</dbReference>
<comment type="pathway">
    <text evidence="3">Amine and polyamine biosynthesis; carnitine biosynthesis.</text>
</comment>
<evidence type="ECO:0000256" key="2">
    <source>
        <dbReference type="ARBA" id="ARBA00001961"/>
    </source>
</evidence>
<dbReference type="InterPro" id="IPR021109">
    <property type="entry name" value="Peptidase_aspartic_dom_sf"/>
</dbReference>
<keyword evidence="16" id="KW-0229">DNA integration</keyword>
<keyword evidence="15" id="KW-0694">RNA-binding</keyword>
<dbReference type="PROSITE" id="PS50994">
    <property type="entry name" value="INTEGRASE"/>
    <property type="match status" value="1"/>
</dbReference>
<dbReference type="SUPFAM" id="SSF51197">
    <property type="entry name" value="Clavaminate synthase-like"/>
    <property type="match status" value="1"/>
</dbReference>
<dbReference type="Pfam" id="PF06155">
    <property type="entry name" value="GBBH-like_N"/>
    <property type="match status" value="1"/>
</dbReference>
<dbReference type="Gene3D" id="3.30.70.270">
    <property type="match status" value="2"/>
</dbReference>
<evidence type="ECO:0000256" key="19">
    <source>
        <dbReference type="ARBA" id="ARBA00023002"/>
    </source>
</evidence>
<comment type="cofactor">
    <cofactor evidence="1">
        <name>Fe(2+)</name>
        <dbReference type="ChEBI" id="CHEBI:29033"/>
    </cofactor>
</comment>
<dbReference type="InterPro" id="IPR041577">
    <property type="entry name" value="RT_RNaseH_2"/>
</dbReference>
<dbReference type="FunFam" id="3.30.2020.30:FF:000002">
    <property type="entry name" value="Putative gamma-butyrobetaine dioxygenase"/>
    <property type="match status" value="1"/>
</dbReference>
<dbReference type="PROSITE" id="PS50879">
    <property type="entry name" value="RNASE_H_1"/>
    <property type="match status" value="1"/>
</dbReference>
<evidence type="ECO:0000256" key="15">
    <source>
        <dbReference type="ARBA" id="ARBA00022884"/>
    </source>
</evidence>
<dbReference type="Pfam" id="PF02668">
    <property type="entry name" value="TauD"/>
    <property type="match status" value="1"/>
</dbReference>
<dbReference type="Proteomes" id="UP000269221">
    <property type="component" value="Unassembled WGS sequence"/>
</dbReference>
<evidence type="ECO:0000256" key="21">
    <source>
        <dbReference type="ARBA" id="ARBA00023172"/>
    </source>
</evidence>
<dbReference type="Pfam" id="PF17919">
    <property type="entry name" value="RT_RNaseH_2"/>
    <property type="match status" value="1"/>
</dbReference>
<organism evidence="26 27">
    <name type="scientific">Hirundo rustica rustica</name>
    <dbReference type="NCBI Taxonomy" id="333673"/>
    <lineage>
        <taxon>Eukaryota</taxon>
        <taxon>Metazoa</taxon>
        <taxon>Chordata</taxon>
        <taxon>Craniata</taxon>
        <taxon>Vertebrata</taxon>
        <taxon>Euteleostomi</taxon>
        <taxon>Archelosauria</taxon>
        <taxon>Archosauria</taxon>
        <taxon>Dinosauria</taxon>
        <taxon>Saurischia</taxon>
        <taxon>Theropoda</taxon>
        <taxon>Coelurosauria</taxon>
        <taxon>Aves</taxon>
        <taxon>Neognathae</taxon>
        <taxon>Neoaves</taxon>
        <taxon>Telluraves</taxon>
        <taxon>Australaves</taxon>
        <taxon>Passeriformes</taxon>
        <taxon>Sylvioidea</taxon>
        <taxon>Hirundinidae</taxon>
        <taxon>Hirundo</taxon>
    </lineage>
</organism>
<keyword evidence="21" id="KW-0233">DNA recombination</keyword>
<keyword evidence="17" id="KW-0695">RNA-directed DNA polymerase</keyword>
<dbReference type="InterPro" id="IPR010376">
    <property type="entry name" value="GBBH-like_N"/>
</dbReference>
<evidence type="ECO:0000259" key="24">
    <source>
        <dbReference type="PROSITE" id="PS50879"/>
    </source>
</evidence>
<dbReference type="Gene3D" id="3.60.130.10">
    <property type="entry name" value="Clavaminate synthase-like"/>
    <property type="match status" value="1"/>
</dbReference>
<dbReference type="Pfam" id="PF00665">
    <property type="entry name" value="rve"/>
    <property type="match status" value="1"/>
</dbReference>
<dbReference type="InterPro" id="IPR001584">
    <property type="entry name" value="Integrase_cat-core"/>
</dbReference>
<dbReference type="OrthoDB" id="406634at2759"/>
<dbReference type="Gene3D" id="2.40.70.10">
    <property type="entry name" value="Acid Proteases"/>
    <property type="match status" value="1"/>
</dbReference>
<dbReference type="InterPro" id="IPR043502">
    <property type="entry name" value="DNA/RNA_pol_sf"/>
</dbReference>
<evidence type="ECO:0000313" key="27">
    <source>
        <dbReference type="Proteomes" id="UP000269221"/>
    </source>
</evidence>
<dbReference type="Pfam" id="PF00075">
    <property type="entry name" value="RNase_H"/>
    <property type="match status" value="1"/>
</dbReference>
<keyword evidence="11" id="KW-0255">Endonuclease</keyword>
<feature type="coiled-coil region" evidence="22">
    <location>
        <begin position="549"/>
        <end position="576"/>
    </location>
</feature>
<dbReference type="GO" id="GO:0003723">
    <property type="term" value="F:RNA binding"/>
    <property type="evidence" value="ECO:0007669"/>
    <property type="project" value="UniProtKB-KW"/>
</dbReference>
<evidence type="ECO:0000256" key="4">
    <source>
        <dbReference type="ARBA" id="ARBA00008654"/>
    </source>
</evidence>
<comment type="cofactor">
    <cofactor evidence="2">
        <name>L-ascorbate</name>
        <dbReference type="ChEBI" id="CHEBI:38290"/>
    </cofactor>
</comment>
<feature type="domain" description="Reverse transcriptase" evidence="23">
    <location>
        <begin position="809"/>
        <end position="990"/>
    </location>
</feature>
<comment type="similarity">
    <text evidence="5">Belongs to the beta type-B retroviral polymerase family. HERV class-II K(HML-2) pol subfamily.</text>
</comment>
<evidence type="ECO:0000256" key="10">
    <source>
        <dbReference type="ARBA" id="ARBA00022723"/>
    </source>
</evidence>
<dbReference type="SUPFAM" id="SSF56672">
    <property type="entry name" value="DNA/RNA polymerases"/>
    <property type="match status" value="1"/>
</dbReference>
<name>A0A3M0JAJ2_HIRRU</name>
<feature type="domain" description="RNase H type-1" evidence="24">
    <location>
        <begin position="1241"/>
        <end position="1390"/>
    </location>
</feature>
<dbReference type="InterPro" id="IPR003819">
    <property type="entry name" value="TauD/TfdA-like"/>
</dbReference>
<keyword evidence="19" id="KW-0560">Oxidoreductase</keyword>
<dbReference type="PANTHER" id="PTHR33064">
    <property type="entry name" value="POL PROTEIN"/>
    <property type="match status" value="1"/>
</dbReference>
<evidence type="ECO:0000256" key="13">
    <source>
        <dbReference type="ARBA" id="ARBA00022842"/>
    </source>
</evidence>
<keyword evidence="8" id="KW-0548">Nucleotidyltransferase</keyword>
<keyword evidence="10" id="KW-0479">Metal-binding</keyword>
<dbReference type="UniPathway" id="UPA00118"/>
<dbReference type="SUPFAM" id="SSF53098">
    <property type="entry name" value="Ribonuclease H-like"/>
    <property type="match status" value="2"/>
</dbReference>
<dbReference type="InterPro" id="IPR038492">
    <property type="entry name" value="GBBH-like_N_sf"/>
</dbReference>
<evidence type="ECO:0000256" key="11">
    <source>
        <dbReference type="ARBA" id="ARBA00022759"/>
    </source>
</evidence>
<dbReference type="InterPro" id="IPR000477">
    <property type="entry name" value="RT_dom"/>
</dbReference>
<evidence type="ECO:0000256" key="16">
    <source>
        <dbReference type="ARBA" id="ARBA00022908"/>
    </source>
</evidence>
<dbReference type="EMBL" id="QRBI01000154">
    <property type="protein sequence ID" value="RMB97854.1"/>
    <property type="molecule type" value="Genomic_DNA"/>
</dbReference>
<reference evidence="26 27" key="1">
    <citation type="submission" date="2018-07" db="EMBL/GenBank/DDBJ databases">
        <title>A high quality draft genome assembly of the barn swallow (H. rustica rustica).</title>
        <authorList>
            <person name="Formenti G."/>
            <person name="Chiara M."/>
            <person name="Poveda L."/>
            <person name="Francoijs K.-J."/>
            <person name="Bonisoli-Alquati A."/>
            <person name="Canova L."/>
            <person name="Gianfranceschi L."/>
            <person name="Horner D.S."/>
            <person name="Saino N."/>
        </authorList>
    </citation>
    <scope>NUCLEOTIDE SEQUENCE [LARGE SCALE GENOMIC DNA]</scope>
    <source>
        <strain evidence="26">Chelidonia</strain>
        <tissue evidence="26">Blood</tissue>
    </source>
</reference>
<evidence type="ECO:0000256" key="3">
    <source>
        <dbReference type="ARBA" id="ARBA00005022"/>
    </source>
</evidence>
<comment type="caution">
    <text evidence="26">The sequence shown here is derived from an EMBL/GenBank/DDBJ whole genome shotgun (WGS) entry which is preliminary data.</text>
</comment>
<keyword evidence="20" id="KW-0408">Iron</keyword>
<comment type="similarity">
    <text evidence="4">Belongs to the gamma-BBH/TMLD family.</text>
</comment>
<keyword evidence="12" id="KW-0378">Hydrolase</keyword>
<evidence type="ECO:0000256" key="18">
    <source>
        <dbReference type="ARBA" id="ARBA00022964"/>
    </source>
</evidence>